<feature type="region of interest" description="Disordered" evidence="6">
    <location>
        <begin position="689"/>
        <end position="744"/>
    </location>
</feature>
<dbReference type="EMBL" id="CAJNRD030001124">
    <property type="protein sequence ID" value="CAG5107302.1"/>
    <property type="molecule type" value="Genomic_DNA"/>
</dbReference>
<feature type="compositionally biased region" description="Basic and acidic residues" evidence="6">
    <location>
        <begin position="691"/>
        <end position="707"/>
    </location>
</feature>
<reference evidence="8" key="1">
    <citation type="submission" date="2021-04" db="EMBL/GenBank/DDBJ databases">
        <authorList>
            <person name="Chebbi M.A.C M."/>
        </authorList>
    </citation>
    <scope>NUCLEOTIDE SEQUENCE</scope>
</reference>
<organism evidence="8 9">
    <name type="scientific">Cotesia congregata</name>
    <name type="common">Parasitoid wasp</name>
    <name type="synonym">Apanteles congregatus</name>
    <dbReference type="NCBI Taxonomy" id="51543"/>
    <lineage>
        <taxon>Eukaryota</taxon>
        <taxon>Metazoa</taxon>
        <taxon>Ecdysozoa</taxon>
        <taxon>Arthropoda</taxon>
        <taxon>Hexapoda</taxon>
        <taxon>Insecta</taxon>
        <taxon>Pterygota</taxon>
        <taxon>Neoptera</taxon>
        <taxon>Endopterygota</taxon>
        <taxon>Hymenoptera</taxon>
        <taxon>Apocrita</taxon>
        <taxon>Ichneumonoidea</taxon>
        <taxon>Braconidae</taxon>
        <taxon>Microgastrinae</taxon>
        <taxon>Cotesia</taxon>
    </lineage>
</organism>
<dbReference type="InterPro" id="IPR017455">
    <property type="entry name" value="Znf_FYVE-rel"/>
</dbReference>
<dbReference type="GO" id="GO:0008270">
    <property type="term" value="F:zinc ion binding"/>
    <property type="evidence" value="ECO:0007669"/>
    <property type="project" value="UniProtKB-KW"/>
</dbReference>
<dbReference type="Proteomes" id="UP000786811">
    <property type="component" value="Unassembled WGS sequence"/>
</dbReference>
<evidence type="ECO:0000256" key="1">
    <source>
        <dbReference type="ARBA" id="ARBA00022553"/>
    </source>
</evidence>
<protein>
    <submittedName>
        <fullName evidence="8">Similar to CG5270: Zinc finger FYVE domain-containing protein 26 homolog (Drosophila melanogaster)</fullName>
    </submittedName>
</protein>
<dbReference type="GO" id="GO:0000281">
    <property type="term" value="P:mitotic cytokinesis"/>
    <property type="evidence" value="ECO:0007669"/>
    <property type="project" value="InterPro"/>
</dbReference>
<dbReference type="GO" id="GO:0032465">
    <property type="term" value="P:regulation of cytokinesis"/>
    <property type="evidence" value="ECO:0007669"/>
    <property type="project" value="TreeGrafter"/>
</dbReference>
<dbReference type="GO" id="GO:0000724">
    <property type="term" value="P:double-strand break repair via homologous recombination"/>
    <property type="evidence" value="ECO:0007669"/>
    <property type="project" value="InterPro"/>
</dbReference>
<evidence type="ECO:0000256" key="5">
    <source>
        <dbReference type="PROSITE-ProRule" id="PRU00091"/>
    </source>
</evidence>
<evidence type="ECO:0000256" key="4">
    <source>
        <dbReference type="ARBA" id="ARBA00022833"/>
    </source>
</evidence>
<dbReference type="InterPro" id="IPR013083">
    <property type="entry name" value="Znf_RING/FYVE/PHD"/>
</dbReference>
<dbReference type="OrthoDB" id="1936617at2759"/>
<evidence type="ECO:0000259" key="7">
    <source>
        <dbReference type="PROSITE" id="PS50178"/>
    </source>
</evidence>
<keyword evidence="2" id="KW-0479">Metal-binding</keyword>
<sequence>MSKNVNLTKLEDFIVSRLWYTAYVAHKININNGKSSNDNNGAAIELCRSIGCYEYSSNSSWIIHKLLAMLTNKNVTEHQFNLLQLENALHLIDNHVPETVEQELLKLYDLIAITKEESDEIFPQITEYSLKFLEEHLWDKPAFVQWVIDQLLCIWSVSFAITDSALQDLYIKVIREIVNEAKNISASTNNNKTTNGLINCQKNINLISYNHLATLLSILSKFEITDSKEEELKLWLWPMLAKTCKFKDIELSLFSRKDLKYFKMWHTFCDDHYARNKSPDSLDDINKICSAVFDIKDESSDVSLNANEIFIRVLRNKTHWLSDILEICYGLVINNRFDQVEKLLKNPVLNNLWLPLLLKFIDNCLNAQQFSPNNEAWKKNSTTSESLKFLLKNCKFKYSKDQCMEEFESTLESHVDALEWIIKSRDDFFKHNKKSGSMHQNYNVRQIFRHLQSCSILSTIKTYVPNVHNKLFKDVYPLLKDSVHSKMTYRAYYGMLSALKAITLCNAYNTEFNTVIEHYNCMEKHVNNLNPLKLRLEVMENIFSMLFIRHEDFTTIENPSDQEDEDEDDNINDELPSYKNSYNYQTGFICNKYAIRETLHYLNRCIFVIDNEYARLRNDSKAAQDIEQLDKRISSMKRYLSDASWRLQLLTSTEFFKKQGLPDTELQNKNTCIVKSKINSVGHQQRTSHLYKLDESSSDEGELRSDIDVSSESSSIGNAAGENSKRRRRLKKLSSQSEDTSNEKSSKQVKEFTLSYMLASKETLVLRCLWKDNLTEAQRVIEVNYKSSFILSAMLFLICDRLFSQPLLVYISMAALDRFLAPRLTYPTFNMENNHLAGEILFSQAIRAFRQDIAKQLTLILPKNEVKIDTKHSTLDFIRQAAKDGIQTTRMTSQVETFLASQESNIKLSSDSSNAKDIMTLMTLDLALTMSQDSLTSENFAEIAMKHLKSNKKLIDTQYYEFFETIYQLFHEKKGTPIVNILCDARIPFSLKEYREQNDYWSNLARKLIIFENKTKLIDFIKDPNEEEKFKNDLQQILSVCSNGEPYLHRLNAHLELIRSIAPPFKDINAIGMKPSLLENSLDSYIGYQIFDLDVDLETLEIVANQLQVNLAYCILINCCPKLLCSDNLDNFEIKNNRWGIIVLNKYEIVEKFINDDMDDPNQCVVGILSDLIQAIKDSDYDSSNILGTDLKSLSKTESIQKILKKTQSFANLDLSYLSFGDHTLAFFLNIWNLIMLHIIIEIWSKDPPTSDLRHAVSLSTIGYEIGDLGFVSLFTLRSKLLGQPLCSDESLHFEYPEELNEPAWQDLDLQLDPRVIFAMINEYKRSPIIKIYHPEDLNEEINTTVHDYLNNYINQDKESVVCLPKLIKKYVDLLISTNGSKEIIEKYLSIDKNVEYESFKYLYDIRFKYSDEKPITNCDKKNNKNDKDSTTLWRNRVIKPSLLQYLEGHCWLLSYLVQRIHEESPTIRDSSCDNLDRTAVLENLFKSPWAQNLKALYEDNSTVAGLLNCSSTVELWDYFEALLKNRELKKCLTMLDALPDSLLMGNVEFQSFRDKILMCLISNIQLNLNSTEILQYLYQIRDIYVLAQVVLSKVKTWPVRVCEEALRHVLNHVDTDKLPPHCRSEISEILCRVLVFDKMFIYCKLDDDTDQVNWYNVVYRTEKTDPTRIVKSLIDANQYELCLEWMEYQTPSSEIQCLVSQDLFMGLLKNEKDNFKHARQLLCALPASLSIKLCNGIIDKLESINSLKFIIKYLLDNSPVEREKYQRGLLGVEILEQLDPRDRPLYIHLINEPLLMFEQLLMNCKFDNLQKILKTCSETFYSAGITCEEFDCTIRFYAQKSLDFRVAIQRDTDSNKLKENSLSQSEEFFIPVNIPTREEWIPDDKARECSCCKAVIFSMFNRRHHCRRCGRVVCANCSSQRIRVPGYADSVLVRVCNDCKRQTAMQAQGASSAPSSETFDCWRLSIQEAHNRTLREEFCFEYAPNIPLCLAILNLHSDHKTYATFLLDRCDEMKKLLYPDKKGRVNPEIDHSLIIKMIRSLLLAAKVKCAKLGLNTGLTDCDRFLSQVDLINILVSSDCLSLIPQDDLNDHTLRRLRDLLTEKEQWRLALNVSTKSGLDTQGVWAAWGKACLKVGYYEKAREKFSHCLDKVNQEDYVPEDWVLLSYSSDTGEGSKSDKNSEKRESSRTRTGLKIRPTKDPPLLVEILQILEVSNSTDQYSQQPTPSKNSMAQEILNTLNNLKAISYGNYTVSKLNSNTNNFRYQESLYYLLMYGSYNSILEFFVRYRELDKCLSYILENEIDPELFFNVVFLGCLRSGIMINLCTAIKSKDPSLLSWKKYLLFTCHNLERKQLFNTLYQLQLFMKDYVRAAMTCIRFYVIDASSYADICMRSHFLLDAQRHLEAELHSEKDEIFDRRQRRSVSSFFMDPSEIDKHINTISRQMEIAKFLGSCEKEGRSVNEFLSKLSFMDSEGLQPRNAPTLFGNQQERTHLAVLAILCGRNVEEGFGIAFRVMQDYNLHHQKVYSLVGHILALDKKINSIEQLIKCCRSSGSPNSNAISDRVLVNCIKFLLDRSRTETNPAPKDQIDSLIRLITDIELKIGCYIESKQLKAAYLLAVKHSREQDIRRILKEADSLGQSAIKSICTKWLQHNRHN</sequence>
<evidence type="ECO:0000256" key="6">
    <source>
        <dbReference type="SAM" id="MobiDB-lite"/>
    </source>
</evidence>
<evidence type="ECO:0000256" key="2">
    <source>
        <dbReference type="ARBA" id="ARBA00022723"/>
    </source>
</evidence>
<feature type="compositionally biased region" description="Basic and acidic residues" evidence="6">
    <location>
        <begin position="2173"/>
        <end position="2188"/>
    </location>
</feature>
<dbReference type="PROSITE" id="PS50178">
    <property type="entry name" value="ZF_FYVE"/>
    <property type="match status" value="1"/>
</dbReference>
<name>A0A8J2HP34_COTCN</name>
<keyword evidence="4" id="KW-0862">Zinc</keyword>
<dbReference type="InterPro" id="IPR000306">
    <property type="entry name" value="Znf_FYVE"/>
</dbReference>
<dbReference type="PANTHER" id="PTHR46591:SF1">
    <property type="entry name" value="ZINC FINGER FYVE DOMAIN-CONTAINING PROTEIN 26"/>
    <property type="match status" value="1"/>
</dbReference>
<dbReference type="SMART" id="SM00064">
    <property type="entry name" value="FYVE"/>
    <property type="match status" value="1"/>
</dbReference>
<dbReference type="InterPro" id="IPR028730">
    <property type="entry name" value="ZFYVE26"/>
</dbReference>
<accession>A0A8J2HP34</accession>
<feature type="region of interest" description="Disordered" evidence="6">
    <location>
        <begin position="2169"/>
        <end position="2197"/>
    </location>
</feature>
<dbReference type="PANTHER" id="PTHR46591">
    <property type="entry name" value="ZINC FINGER FYVE DOMAIN-CONTAINING PROTEIN 26"/>
    <property type="match status" value="1"/>
</dbReference>
<keyword evidence="1" id="KW-0597">Phosphoprotein</keyword>
<dbReference type="GO" id="GO:0032266">
    <property type="term" value="F:phosphatidylinositol-3-phosphate binding"/>
    <property type="evidence" value="ECO:0007669"/>
    <property type="project" value="InterPro"/>
</dbReference>
<dbReference type="InterPro" id="IPR011011">
    <property type="entry name" value="Znf_FYVE_PHD"/>
</dbReference>
<dbReference type="SUPFAM" id="SSF57903">
    <property type="entry name" value="FYVE/PHD zinc finger"/>
    <property type="match status" value="1"/>
</dbReference>
<dbReference type="Pfam" id="PF25569">
    <property type="entry name" value="TPR_ZFYVE26"/>
    <property type="match status" value="1"/>
</dbReference>
<evidence type="ECO:0000313" key="9">
    <source>
        <dbReference type="Proteomes" id="UP000786811"/>
    </source>
</evidence>
<dbReference type="GO" id="GO:0005813">
    <property type="term" value="C:centrosome"/>
    <property type="evidence" value="ECO:0007669"/>
    <property type="project" value="TreeGrafter"/>
</dbReference>
<dbReference type="InterPro" id="IPR057946">
    <property type="entry name" value="TPR_ZFYVE26"/>
</dbReference>
<comment type="caution">
    <text evidence="8">The sequence shown here is derived from an EMBL/GenBank/DDBJ whole genome shotgun (WGS) entry which is preliminary data.</text>
</comment>
<keyword evidence="3 5" id="KW-0863">Zinc-finger</keyword>
<dbReference type="Pfam" id="PF04784">
    <property type="entry name" value="DUF547"/>
    <property type="match status" value="1"/>
</dbReference>
<proteinExistence type="predicted"/>
<dbReference type="Gene3D" id="3.30.40.10">
    <property type="entry name" value="Zinc/RING finger domain, C3HC4 (zinc finger)"/>
    <property type="match status" value="1"/>
</dbReference>
<dbReference type="Pfam" id="PF01363">
    <property type="entry name" value="FYVE"/>
    <property type="match status" value="1"/>
</dbReference>
<keyword evidence="9" id="KW-1185">Reference proteome</keyword>
<dbReference type="GO" id="GO:0005765">
    <property type="term" value="C:lysosomal membrane"/>
    <property type="evidence" value="ECO:0007669"/>
    <property type="project" value="TreeGrafter"/>
</dbReference>
<dbReference type="InterPro" id="IPR006869">
    <property type="entry name" value="DUF547"/>
</dbReference>
<evidence type="ECO:0000256" key="3">
    <source>
        <dbReference type="ARBA" id="ARBA00022771"/>
    </source>
</evidence>
<dbReference type="GO" id="GO:0030496">
    <property type="term" value="C:midbody"/>
    <property type="evidence" value="ECO:0007669"/>
    <property type="project" value="TreeGrafter"/>
</dbReference>
<gene>
    <name evidence="8" type="ORF">HICCMSTLAB_LOCUS12681</name>
</gene>
<evidence type="ECO:0000313" key="8">
    <source>
        <dbReference type="EMBL" id="CAG5107302.1"/>
    </source>
</evidence>
<feature type="domain" description="FYVE-type" evidence="7">
    <location>
        <begin position="1884"/>
        <end position="1945"/>
    </location>
</feature>